<sequence length="194" mass="22365">MRLLYLIILIVGFSFVGCNSKVAMEKTPKTADIPPKENPNCPIPLQIGKLYGRYADKEEAKRIYIEIEKLLRSICLGHLNDLPDMIFPKMGLFVDAKAHWTREEVVSDLKNKDGYFNVYFFDSDRLDEKKGSRGNLTIQQALVSSGGISIDFHFDSALESELQFRFSENPKNVRYLINPIFGKFEGKWMLLRMF</sequence>
<evidence type="ECO:0008006" key="3">
    <source>
        <dbReference type="Google" id="ProtNLM"/>
    </source>
</evidence>
<evidence type="ECO:0000313" key="1">
    <source>
        <dbReference type="EMBL" id="BDA78527.1"/>
    </source>
</evidence>
<dbReference type="Proteomes" id="UP000245263">
    <property type="component" value="Chromosome 1"/>
</dbReference>
<organism evidence="1 2">
    <name type="scientific">Leptospira kobayashii</name>
    <dbReference type="NCBI Taxonomy" id="1917830"/>
    <lineage>
        <taxon>Bacteria</taxon>
        <taxon>Pseudomonadati</taxon>
        <taxon>Spirochaetota</taxon>
        <taxon>Spirochaetia</taxon>
        <taxon>Leptospirales</taxon>
        <taxon>Leptospiraceae</taxon>
        <taxon>Leptospira</taxon>
    </lineage>
</organism>
<accession>A0ABM7UIP4</accession>
<keyword evidence="2" id="KW-1185">Reference proteome</keyword>
<gene>
    <name evidence="1" type="ORF">LPTSP3_g14570</name>
</gene>
<evidence type="ECO:0000313" key="2">
    <source>
        <dbReference type="Proteomes" id="UP000245263"/>
    </source>
</evidence>
<reference evidence="1 2" key="1">
    <citation type="submission" date="2021-08" db="EMBL/GenBank/DDBJ databases">
        <title>Complete genome sequence of Leptospira kobayashii strain E30.</title>
        <authorList>
            <person name="Nakao R."/>
            <person name="Nakamura S."/>
            <person name="Masuzawa T."/>
            <person name="Koizumi N."/>
        </authorList>
    </citation>
    <scope>NUCLEOTIDE SEQUENCE [LARGE SCALE GENOMIC DNA]</scope>
    <source>
        <strain evidence="1 2">E30</strain>
    </source>
</reference>
<dbReference type="EMBL" id="AP025028">
    <property type="protein sequence ID" value="BDA78527.1"/>
    <property type="molecule type" value="Genomic_DNA"/>
</dbReference>
<dbReference type="PROSITE" id="PS51257">
    <property type="entry name" value="PROKAR_LIPOPROTEIN"/>
    <property type="match status" value="1"/>
</dbReference>
<name>A0ABM7UIP4_9LEPT</name>
<dbReference type="RefSeq" id="WP_109018948.1">
    <property type="nucleotide sequence ID" value="NZ_AP025028.1"/>
</dbReference>
<proteinExistence type="predicted"/>
<protein>
    <recommendedName>
        <fullName evidence="3">Lipoprotein</fullName>
    </recommendedName>
</protein>